<dbReference type="OrthoDB" id="5570854at2"/>
<name>A0A6L6PI90_9BURK</name>
<evidence type="ECO:0008006" key="3">
    <source>
        <dbReference type="Google" id="ProtNLM"/>
    </source>
</evidence>
<dbReference type="EMBL" id="WNKY01000011">
    <property type="protein sequence ID" value="MTV38449.1"/>
    <property type="molecule type" value="Genomic_DNA"/>
</dbReference>
<dbReference type="NCBIfam" id="TIGR02574">
    <property type="entry name" value="stabl_TIGR02574"/>
    <property type="match status" value="1"/>
</dbReference>
<accession>A0A6L6PI90</accession>
<reference evidence="1 2" key="1">
    <citation type="submission" date="2019-11" db="EMBL/GenBank/DDBJ databases">
        <title>Type strains purchased from KCTC, JCM and DSMZ.</title>
        <authorList>
            <person name="Lu H."/>
        </authorList>
    </citation>
    <scope>NUCLEOTIDE SEQUENCE [LARGE SCALE GENOMIC DNA]</scope>
    <source>
        <strain evidence="1 2">KCTC 22382</strain>
    </source>
</reference>
<dbReference type="InterPro" id="IPR013406">
    <property type="entry name" value="CHP02574_addiction_mod"/>
</dbReference>
<gene>
    <name evidence="1" type="ORF">GM676_12760</name>
</gene>
<dbReference type="AlphaFoldDB" id="A0A6L6PI90"/>
<evidence type="ECO:0000313" key="1">
    <source>
        <dbReference type="EMBL" id="MTV38449.1"/>
    </source>
</evidence>
<comment type="caution">
    <text evidence="1">The sequence shown here is derived from an EMBL/GenBank/DDBJ whole genome shotgun (WGS) entry which is preliminary data.</text>
</comment>
<proteinExistence type="predicted"/>
<sequence length="74" mass="8153">MNAHLKTLAEEALKLRPDEREALVQVLIASVSEEDGVEAAWATEIERRAAELECGAVQAIPLTDALDQIRSRLK</sequence>
<protein>
    <recommendedName>
        <fullName evidence="3">Addiction module antitoxin RelB</fullName>
    </recommendedName>
</protein>
<dbReference type="Proteomes" id="UP000475582">
    <property type="component" value="Unassembled WGS sequence"/>
</dbReference>
<dbReference type="RefSeq" id="WP_155463945.1">
    <property type="nucleotide sequence ID" value="NZ_WNKY01000011.1"/>
</dbReference>
<evidence type="ECO:0000313" key="2">
    <source>
        <dbReference type="Proteomes" id="UP000475582"/>
    </source>
</evidence>
<keyword evidence="2" id="KW-1185">Reference proteome</keyword>
<dbReference type="Pfam" id="PF09720">
    <property type="entry name" value="Unstab_antitox"/>
    <property type="match status" value="1"/>
</dbReference>
<organism evidence="1 2">
    <name type="scientific">Duganella radicis</name>
    <dbReference type="NCBI Taxonomy" id="551988"/>
    <lineage>
        <taxon>Bacteria</taxon>
        <taxon>Pseudomonadati</taxon>
        <taxon>Pseudomonadota</taxon>
        <taxon>Betaproteobacteria</taxon>
        <taxon>Burkholderiales</taxon>
        <taxon>Oxalobacteraceae</taxon>
        <taxon>Telluria group</taxon>
        <taxon>Duganella</taxon>
    </lineage>
</organism>